<dbReference type="EMBL" id="JAPQKL010000001">
    <property type="protein sequence ID" value="KAJ5146494.1"/>
    <property type="molecule type" value="Genomic_DNA"/>
</dbReference>
<keyword evidence="2" id="KW-1185">Reference proteome</keyword>
<reference evidence="1" key="2">
    <citation type="journal article" date="2023" name="IMA Fungus">
        <title>Comparative genomic study of the Penicillium genus elucidates a diverse pangenome and 15 lateral gene transfer events.</title>
        <authorList>
            <person name="Petersen C."/>
            <person name="Sorensen T."/>
            <person name="Nielsen M.R."/>
            <person name="Sondergaard T.E."/>
            <person name="Sorensen J.L."/>
            <person name="Fitzpatrick D.A."/>
            <person name="Frisvad J.C."/>
            <person name="Nielsen K.L."/>
        </authorList>
    </citation>
    <scope>NUCLEOTIDE SEQUENCE</scope>
    <source>
        <strain evidence="1">IBT 22155</strain>
    </source>
</reference>
<dbReference type="GeneID" id="81400972"/>
<protein>
    <submittedName>
        <fullName evidence="1">Uncharacterized protein</fullName>
    </submittedName>
</protein>
<sequence length="120" mass="13338">MAMCLAIYSPQFRHYWALSSIANGGIVVPSTLSPTPSPEATEPRPNHGAAALAAEAKVLAVRFERWESQLCREPMRASRSEDAWMRAQARQEADYRAKLAAVRPRVNERGVDQLFAKALD</sequence>
<dbReference type="Proteomes" id="UP001149079">
    <property type="component" value="Unassembled WGS sequence"/>
</dbReference>
<gene>
    <name evidence="1" type="ORF">N7515_001058</name>
</gene>
<comment type="caution">
    <text evidence="1">The sequence shown here is derived from an EMBL/GenBank/DDBJ whole genome shotgun (WGS) entry which is preliminary data.</text>
</comment>
<accession>A0A9W9HH89</accession>
<organism evidence="1 2">
    <name type="scientific">Penicillium bovifimosum</name>
    <dbReference type="NCBI Taxonomy" id="126998"/>
    <lineage>
        <taxon>Eukaryota</taxon>
        <taxon>Fungi</taxon>
        <taxon>Dikarya</taxon>
        <taxon>Ascomycota</taxon>
        <taxon>Pezizomycotina</taxon>
        <taxon>Eurotiomycetes</taxon>
        <taxon>Eurotiomycetidae</taxon>
        <taxon>Eurotiales</taxon>
        <taxon>Aspergillaceae</taxon>
        <taxon>Penicillium</taxon>
    </lineage>
</organism>
<dbReference type="AlphaFoldDB" id="A0A9W9HH89"/>
<evidence type="ECO:0000313" key="2">
    <source>
        <dbReference type="Proteomes" id="UP001149079"/>
    </source>
</evidence>
<evidence type="ECO:0000313" key="1">
    <source>
        <dbReference type="EMBL" id="KAJ5146494.1"/>
    </source>
</evidence>
<reference evidence="1" key="1">
    <citation type="submission" date="2022-11" db="EMBL/GenBank/DDBJ databases">
        <authorList>
            <person name="Petersen C."/>
        </authorList>
    </citation>
    <scope>NUCLEOTIDE SEQUENCE</scope>
    <source>
        <strain evidence="1">IBT 22155</strain>
    </source>
</reference>
<name>A0A9W9HH89_9EURO</name>
<dbReference type="RefSeq" id="XP_056526968.1">
    <property type="nucleotide sequence ID" value="XM_056661802.1"/>
</dbReference>
<proteinExistence type="predicted"/>